<evidence type="ECO:0000313" key="5">
    <source>
        <dbReference type="EMBL" id="HCQ40905.1"/>
    </source>
</evidence>
<keyword evidence="3" id="KW-0547">Nucleotide-binding</keyword>
<dbReference type="GO" id="GO:0009165">
    <property type="term" value="P:nucleotide biosynthetic process"/>
    <property type="evidence" value="ECO:0007669"/>
    <property type="project" value="UniProtKB-KW"/>
</dbReference>
<evidence type="ECO:0008006" key="7">
    <source>
        <dbReference type="Google" id="ProtNLM"/>
    </source>
</evidence>
<dbReference type="InterPro" id="IPR027417">
    <property type="entry name" value="P-loop_NTPase"/>
</dbReference>
<reference evidence="5 6" key="1">
    <citation type="journal article" date="2018" name="Nat. Biotechnol.">
        <title>A standardized bacterial taxonomy based on genome phylogeny substantially revises the tree of life.</title>
        <authorList>
            <person name="Parks D.H."/>
            <person name="Chuvochina M."/>
            <person name="Waite D.W."/>
            <person name="Rinke C."/>
            <person name="Skarshewski A."/>
            <person name="Chaumeil P.A."/>
            <person name="Hugenholtz P."/>
        </authorList>
    </citation>
    <scope>NUCLEOTIDE SEQUENCE [LARGE SCALE GENOMIC DNA]</scope>
    <source>
        <strain evidence="5">UBA12021</strain>
    </source>
</reference>
<dbReference type="PANTHER" id="PTHR23359">
    <property type="entry name" value="NUCLEOTIDE KINASE"/>
    <property type="match status" value="1"/>
</dbReference>
<dbReference type="Gene3D" id="3.40.50.300">
    <property type="entry name" value="P-loop containing nucleotide triphosphate hydrolases"/>
    <property type="match status" value="1"/>
</dbReference>
<name>A0A656PNT9_UNCKA</name>
<keyword evidence="4" id="KW-0418">Kinase</keyword>
<dbReference type="SUPFAM" id="SSF52540">
    <property type="entry name" value="P-loop containing nucleoside triphosphate hydrolases"/>
    <property type="match status" value="1"/>
</dbReference>
<sequence>MHNVTHEPLKIPLFNSKSYPVSRDFDLSDPLDRRLYFNEKLGDKVEKLKELLDRQTFVGYMVAKKQAGKGTYAKMFEEIVGPTRFQHISIGDVIRKTEEELTFSDKRSEIENYFASNYRGFLSVANALTSLQNRNQSTLLPTELVLALVKMEIDKVGNKALFIDGMPRNLDQISYSLYFRNLINHRDDPDFFILIDVPESLIDLRMTGRRICPLCKTSKNITLNPSRFVVSGDRGNEYVLLCDNEGCSGYGKEILVAKEGDSGGKESIRERLDTEGELIRVANSLQGIPKVLLRNTIPVDRALSYVDEFEISPSFSFQNNGKEIEVVKKPLVLPDDEGIESYSLSGASVVLSMVEQIYTILIG</sequence>
<keyword evidence="2" id="KW-0545">Nucleotide biosynthesis</keyword>
<proteinExistence type="predicted"/>
<dbReference type="Proteomes" id="UP000262056">
    <property type="component" value="Unassembled WGS sequence"/>
</dbReference>
<dbReference type="InterPro" id="IPR000850">
    <property type="entry name" value="Adenylat/UMP-CMP_kin"/>
</dbReference>
<dbReference type="GO" id="GO:0019205">
    <property type="term" value="F:nucleobase-containing compound kinase activity"/>
    <property type="evidence" value="ECO:0007669"/>
    <property type="project" value="InterPro"/>
</dbReference>
<evidence type="ECO:0000256" key="2">
    <source>
        <dbReference type="ARBA" id="ARBA00022727"/>
    </source>
</evidence>
<evidence type="ECO:0000256" key="4">
    <source>
        <dbReference type="ARBA" id="ARBA00022777"/>
    </source>
</evidence>
<organism evidence="5 6">
    <name type="scientific">candidate division WWE3 bacterium</name>
    <dbReference type="NCBI Taxonomy" id="2053526"/>
    <lineage>
        <taxon>Bacteria</taxon>
        <taxon>Katanobacteria</taxon>
    </lineage>
</organism>
<dbReference type="EMBL" id="DQFB01000007">
    <property type="protein sequence ID" value="HCQ40905.1"/>
    <property type="molecule type" value="Genomic_DNA"/>
</dbReference>
<accession>A0A656PNT9</accession>
<keyword evidence="1" id="KW-0808">Transferase</keyword>
<dbReference type="AlphaFoldDB" id="A0A656PNT9"/>
<comment type="caution">
    <text evidence="5">The sequence shown here is derived from an EMBL/GenBank/DDBJ whole genome shotgun (WGS) entry which is preliminary data.</text>
</comment>
<dbReference type="GO" id="GO:0005524">
    <property type="term" value="F:ATP binding"/>
    <property type="evidence" value="ECO:0007669"/>
    <property type="project" value="InterPro"/>
</dbReference>
<evidence type="ECO:0000313" key="6">
    <source>
        <dbReference type="Proteomes" id="UP000262056"/>
    </source>
</evidence>
<evidence type="ECO:0000256" key="3">
    <source>
        <dbReference type="ARBA" id="ARBA00022741"/>
    </source>
</evidence>
<dbReference type="Pfam" id="PF00406">
    <property type="entry name" value="ADK"/>
    <property type="match status" value="1"/>
</dbReference>
<evidence type="ECO:0000256" key="1">
    <source>
        <dbReference type="ARBA" id="ARBA00022679"/>
    </source>
</evidence>
<protein>
    <recommendedName>
        <fullName evidence="7">Adenylate kinase</fullName>
    </recommendedName>
</protein>
<gene>
    <name evidence="5" type="ORF">DIU24_04370</name>
</gene>